<evidence type="ECO:0000256" key="1">
    <source>
        <dbReference type="SAM" id="MobiDB-lite"/>
    </source>
</evidence>
<dbReference type="EMBL" id="KN817626">
    <property type="protein sequence ID" value="KJA16213.1"/>
    <property type="molecule type" value="Genomic_DNA"/>
</dbReference>
<dbReference type="PANTHER" id="PTHR36223:SF1">
    <property type="entry name" value="TRANSCRIPTION ELONGATION FACTOR EAF N-TERMINAL DOMAIN-CONTAINING PROTEIN"/>
    <property type="match status" value="1"/>
</dbReference>
<reference evidence="3" key="1">
    <citation type="submission" date="2014-04" db="EMBL/GenBank/DDBJ databases">
        <title>Evolutionary Origins and Diversification of the Mycorrhizal Mutualists.</title>
        <authorList>
            <consortium name="DOE Joint Genome Institute"/>
            <consortium name="Mycorrhizal Genomics Consortium"/>
            <person name="Kohler A."/>
            <person name="Kuo A."/>
            <person name="Nagy L.G."/>
            <person name="Floudas D."/>
            <person name="Copeland A."/>
            <person name="Barry K.W."/>
            <person name="Cichocki N."/>
            <person name="Veneault-Fourrey C."/>
            <person name="LaButti K."/>
            <person name="Lindquist E.A."/>
            <person name="Lipzen A."/>
            <person name="Lundell T."/>
            <person name="Morin E."/>
            <person name="Murat C."/>
            <person name="Riley R."/>
            <person name="Ohm R."/>
            <person name="Sun H."/>
            <person name="Tunlid A."/>
            <person name="Henrissat B."/>
            <person name="Grigoriev I.V."/>
            <person name="Hibbett D.S."/>
            <person name="Martin F."/>
        </authorList>
    </citation>
    <scope>NUCLEOTIDE SEQUENCE [LARGE SCALE GENOMIC DNA]</scope>
    <source>
        <strain evidence="3">FD-334 SS-4</strain>
    </source>
</reference>
<proteinExistence type="predicted"/>
<accession>A0A0D2LZB3</accession>
<evidence type="ECO:0000313" key="2">
    <source>
        <dbReference type="EMBL" id="KJA16213.1"/>
    </source>
</evidence>
<protein>
    <submittedName>
        <fullName evidence="2">Uncharacterized protein</fullName>
    </submittedName>
</protein>
<evidence type="ECO:0000313" key="3">
    <source>
        <dbReference type="Proteomes" id="UP000054270"/>
    </source>
</evidence>
<dbReference type="OrthoDB" id="3364132at2759"/>
<dbReference type="AlphaFoldDB" id="A0A0D2LZB3"/>
<dbReference type="PANTHER" id="PTHR36223">
    <property type="entry name" value="BETA-LACTAMASE-TYPE TRANSPEPTIDASE FOLD DOMAIN CONTAINING PROTEIN"/>
    <property type="match status" value="1"/>
</dbReference>
<feature type="region of interest" description="Disordered" evidence="1">
    <location>
        <begin position="132"/>
        <end position="179"/>
    </location>
</feature>
<gene>
    <name evidence="2" type="ORF">HYPSUDRAFT_207269</name>
</gene>
<feature type="compositionally biased region" description="Acidic residues" evidence="1">
    <location>
        <begin position="135"/>
        <end position="157"/>
    </location>
</feature>
<sequence>MGNNDGLQFGRFRAMIKIGGKLAHCYAVDTNKRKKEVTCWIASELGQKFSVSLKKEETSYHCSPAIFLDGTKIVYRPLEKGFVGKRIYGSVVTSKATRRPFVFGELSITGNIGEIKITIHRGVHIVREKVRDESWNSEESDGTDSESDSDSDDESDRDSERNQSNSGMGVSKSHAEHIPSIRMVHESSSKTTMIPHQIKHGRPNVLERLRAEASNVSETPKKPTAVSFREIKECMVTFIFKYRPIEILQAHGVAPKHPPLPLPAGPVTLAPEAALPEIHGSPRAPPIPLLSMIDQERNNQLPSAANDPPNARIAAETALHSTPKLVTDDENTALSMLTGSKLYPHMGWSTTEEEKPTITSLKTAEEDDIDSKISMLLLHLETIRSKKRQIKEGKDAANKRVKAENMCRFLPGETIDLTLDSDA</sequence>
<dbReference type="Proteomes" id="UP000054270">
    <property type="component" value="Unassembled WGS sequence"/>
</dbReference>
<keyword evidence="3" id="KW-1185">Reference proteome</keyword>
<name>A0A0D2LZB3_HYPSF</name>
<organism evidence="2 3">
    <name type="scientific">Hypholoma sublateritium (strain FD-334 SS-4)</name>
    <dbReference type="NCBI Taxonomy" id="945553"/>
    <lineage>
        <taxon>Eukaryota</taxon>
        <taxon>Fungi</taxon>
        <taxon>Dikarya</taxon>
        <taxon>Basidiomycota</taxon>
        <taxon>Agaricomycotina</taxon>
        <taxon>Agaricomycetes</taxon>
        <taxon>Agaricomycetidae</taxon>
        <taxon>Agaricales</taxon>
        <taxon>Agaricineae</taxon>
        <taxon>Strophariaceae</taxon>
        <taxon>Hypholoma</taxon>
    </lineage>
</organism>
<dbReference type="STRING" id="945553.A0A0D2LZB3"/>